<name>A0A6A6K5X9_HEVBR</name>
<gene>
    <name evidence="1" type="ORF">GH714_019887</name>
</gene>
<protein>
    <submittedName>
        <fullName evidence="1">Uncharacterized protein</fullName>
    </submittedName>
</protein>
<dbReference type="AlphaFoldDB" id="A0A6A6K5X9"/>
<evidence type="ECO:0000313" key="1">
    <source>
        <dbReference type="EMBL" id="KAF2284201.1"/>
    </source>
</evidence>
<accession>A0A6A6K5X9</accession>
<reference evidence="1 2" key="1">
    <citation type="journal article" date="2020" name="Mol. Plant">
        <title>The Chromosome-Based Rubber Tree Genome Provides New Insights into Spurge Genome Evolution and Rubber Biosynthesis.</title>
        <authorList>
            <person name="Liu J."/>
            <person name="Shi C."/>
            <person name="Shi C.C."/>
            <person name="Li W."/>
            <person name="Zhang Q.J."/>
            <person name="Zhang Y."/>
            <person name="Li K."/>
            <person name="Lu H.F."/>
            <person name="Shi C."/>
            <person name="Zhu S.T."/>
            <person name="Xiao Z.Y."/>
            <person name="Nan H."/>
            <person name="Yue Y."/>
            <person name="Zhu X.G."/>
            <person name="Wu Y."/>
            <person name="Hong X.N."/>
            <person name="Fan G.Y."/>
            <person name="Tong Y."/>
            <person name="Zhang D."/>
            <person name="Mao C.L."/>
            <person name="Liu Y.L."/>
            <person name="Hao S.J."/>
            <person name="Liu W.Q."/>
            <person name="Lv M.Q."/>
            <person name="Zhang H.B."/>
            <person name="Liu Y."/>
            <person name="Hu-Tang G.R."/>
            <person name="Wang J.P."/>
            <person name="Wang J.H."/>
            <person name="Sun Y.H."/>
            <person name="Ni S.B."/>
            <person name="Chen W.B."/>
            <person name="Zhang X.C."/>
            <person name="Jiao Y.N."/>
            <person name="Eichler E.E."/>
            <person name="Li G.H."/>
            <person name="Liu X."/>
            <person name="Gao L.Z."/>
        </authorList>
    </citation>
    <scope>NUCLEOTIDE SEQUENCE [LARGE SCALE GENOMIC DNA]</scope>
    <source>
        <strain evidence="2">cv. GT1</strain>
        <tissue evidence="1">Leaf</tissue>
    </source>
</reference>
<comment type="caution">
    <text evidence="1">The sequence shown here is derived from an EMBL/GenBank/DDBJ whole genome shotgun (WGS) entry which is preliminary data.</text>
</comment>
<dbReference type="Proteomes" id="UP000467840">
    <property type="component" value="Chromosome 12"/>
</dbReference>
<evidence type="ECO:0000313" key="2">
    <source>
        <dbReference type="Proteomes" id="UP000467840"/>
    </source>
</evidence>
<sequence>MRLLDINLGTKSKDAEKWDCGSSEECPMTQTPLKLSKLDSLNDVVLSDPYLRWLIYPCYVKGSCIHLDKSVSIEWSNSTEAGIGSLAKFQEIVFGLREALDLAAELPGTRNGHDSCSKGVPFG</sequence>
<proteinExistence type="predicted"/>
<keyword evidence="2" id="KW-1185">Reference proteome</keyword>
<organism evidence="1 2">
    <name type="scientific">Hevea brasiliensis</name>
    <name type="common">Para rubber tree</name>
    <name type="synonym">Siphonia brasiliensis</name>
    <dbReference type="NCBI Taxonomy" id="3981"/>
    <lineage>
        <taxon>Eukaryota</taxon>
        <taxon>Viridiplantae</taxon>
        <taxon>Streptophyta</taxon>
        <taxon>Embryophyta</taxon>
        <taxon>Tracheophyta</taxon>
        <taxon>Spermatophyta</taxon>
        <taxon>Magnoliopsida</taxon>
        <taxon>eudicotyledons</taxon>
        <taxon>Gunneridae</taxon>
        <taxon>Pentapetalae</taxon>
        <taxon>rosids</taxon>
        <taxon>fabids</taxon>
        <taxon>Malpighiales</taxon>
        <taxon>Euphorbiaceae</taxon>
        <taxon>Crotonoideae</taxon>
        <taxon>Micrandreae</taxon>
        <taxon>Hevea</taxon>
    </lineage>
</organism>
<dbReference type="EMBL" id="JAAGAX010000018">
    <property type="protein sequence ID" value="KAF2284201.1"/>
    <property type="molecule type" value="Genomic_DNA"/>
</dbReference>